<comment type="pathway">
    <text evidence="1">Secondary metabolite biosynthesis.</text>
</comment>
<dbReference type="SFLD" id="SFLDS00036">
    <property type="entry name" value="Aromatic_Prenyltransferase"/>
    <property type="match status" value="1"/>
</dbReference>
<sequence>MNQKLVESTSSTVWAAVSQWLAPSNADLEYWWKLTGPQVAHMMVAAGYSTEAQYNALLFHYHWILPYLGPAPRADRPLRWNSLLGNEGSPIEYSWKWNTPTGKPDVRYCIEAIGPYAGRPLDPLNQDASLELLHRLQDLVPTVDLTLSNHFAATLFDHNRGKYAEEAANGEHFTSTVFIAPEWLESGFNVKTYFLPRRVGATANAKGLALADWEESFKQLDPDNEARRVAFDFLANDPEGQAITPYMLAVDNVVPSQSRLKLYFIAKHSSFSSVRQILTLGGRKPVPEAHLQEVRSLICAVSGLPPNFPEEDETPFTAAHYTTATRDNFGALPEILHSYVYYFDIAPGKKLPDIKFYTPVRGYGPNDRDLANSLIGWMAERGRGGYAKEYMSVLETLNAHRRLEDRKGAHIYISALIKKDGQLDVTSYLGAEAVDPLRREPARRRGTFRRDE</sequence>
<feature type="binding site" evidence="4">
    <location>
        <position position="259"/>
    </location>
    <ligand>
        <name>dimethylallyl diphosphate</name>
        <dbReference type="ChEBI" id="CHEBI:57623"/>
    </ligand>
</feature>
<accession>A0A0U5GQ54</accession>
<dbReference type="NCBIfam" id="TIGR03429">
    <property type="entry name" value="arom_pren_DMATS"/>
    <property type="match status" value="1"/>
</dbReference>
<dbReference type="GO" id="GO:0009820">
    <property type="term" value="P:alkaloid metabolic process"/>
    <property type="evidence" value="ECO:0007669"/>
    <property type="project" value="InterPro"/>
</dbReference>
<dbReference type="SFLD" id="SFLDG01162">
    <property type="entry name" value="I"/>
    <property type="match status" value="1"/>
</dbReference>
<gene>
    <name evidence="5" type="ORF">ASPCAL02953</name>
</gene>
<comment type="similarity">
    <text evidence="2">Belongs to the tryptophan dimethylallyltransferase family.</text>
</comment>
<dbReference type="InterPro" id="IPR033964">
    <property type="entry name" value="ABBA"/>
</dbReference>
<evidence type="ECO:0000313" key="6">
    <source>
        <dbReference type="Proteomes" id="UP000054771"/>
    </source>
</evidence>
<feature type="binding site" evidence="4">
    <location>
        <position position="263"/>
    </location>
    <ligand>
        <name>dimethylallyl diphosphate</name>
        <dbReference type="ChEBI" id="CHEBI:57623"/>
    </ligand>
</feature>
<dbReference type="AlphaFoldDB" id="A0A0U5GQ54"/>
<keyword evidence="3" id="KW-0808">Transferase</keyword>
<dbReference type="PANTHER" id="PTHR40627">
    <property type="entry name" value="INDOLE PRENYLTRANSFERASE TDIB-RELATED"/>
    <property type="match status" value="1"/>
</dbReference>
<feature type="binding site" evidence="4">
    <location>
        <position position="191"/>
    </location>
    <ligand>
        <name>L-tryptophan</name>
        <dbReference type="ChEBI" id="CHEBI:57912"/>
    </ligand>
</feature>
<protein>
    <recommendedName>
        <fullName evidence="7">Dimethylallyl tryptophan synthase</fullName>
    </recommendedName>
</protein>
<dbReference type="PANTHER" id="PTHR40627:SF4">
    <property type="entry name" value="PRENYLTRANSFERASE ASQH1-RELATED"/>
    <property type="match status" value="1"/>
</dbReference>
<evidence type="ECO:0008006" key="7">
    <source>
        <dbReference type="Google" id="ProtNLM"/>
    </source>
</evidence>
<feature type="binding site" evidence="4">
    <location>
        <position position="357"/>
    </location>
    <ligand>
        <name>dimethylallyl diphosphate</name>
        <dbReference type="ChEBI" id="CHEBI:57623"/>
    </ligand>
</feature>
<dbReference type="EMBL" id="CDMC01000002">
    <property type="protein sequence ID" value="CEN60517.1"/>
    <property type="molecule type" value="Genomic_DNA"/>
</dbReference>
<dbReference type="OrthoDB" id="3354387at2759"/>
<proteinExistence type="inferred from homology"/>
<dbReference type="OMA" id="AIMELWE"/>
<dbReference type="CDD" id="cd13929">
    <property type="entry name" value="PT-DMATS_CymD"/>
    <property type="match status" value="1"/>
</dbReference>
<reference evidence="6" key="1">
    <citation type="journal article" date="2016" name="Genome Announc.">
        <title>Draft genome sequences of fungus Aspergillus calidoustus.</title>
        <authorList>
            <person name="Horn F."/>
            <person name="Linde J."/>
            <person name="Mattern D.J."/>
            <person name="Walther G."/>
            <person name="Guthke R."/>
            <person name="Scherlach K."/>
            <person name="Martin K."/>
            <person name="Brakhage A.A."/>
            <person name="Petzke L."/>
            <person name="Valiante V."/>
        </authorList>
    </citation>
    <scope>NUCLEOTIDE SEQUENCE [LARGE SCALE GENOMIC DNA]</scope>
    <source>
        <strain evidence="6">SF006504</strain>
    </source>
</reference>
<evidence type="ECO:0000256" key="4">
    <source>
        <dbReference type="PIRSR" id="PIRSR000509-1"/>
    </source>
</evidence>
<organism evidence="5 6">
    <name type="scientific">Aspergillus calidoustus</name>
    <dbReference type="NCBI Taxonomy" id="454130"/>
    <lineage>
        <taxon>Eukaryota</taxon>
        <taxon>Fungi</taxon>
        <taxon>Dikarya</taxon>
        <taxon>Ascomycota</taxon>
        <taxon>Pezizomycotina</taxon>
        <taxon>Eurotiomycetes</taxon>
        <taxon>Eurotiomycetidae</taxon>
        <taxon>Eurotiales</taxon>
        <taxon>Aspergillaceae</taxon>
        <taxon>Aspergillus</taxon>
        <taxon>Aspergillus subgen. Nidulantes</taxon>
    </lineage>
</organism>
<feature type="binding site" evidence="4">
    <location>
        <position position="261"/>
    </location>
    <ligand>
        <name>dimethylallyl diphosphate</name>
        <dbReference type="ChEBI" id="CHEBI:57623"/>
    </ligand>
</feature>
<feature type="binding site" evidence="4">
    <location>
        <position position="92"/>
    </location>
    <ligand>
        <name>L-tryptophan</name>
        <dbReference type="ChEBI" id="CHEBI:57912"/>
    </ligand>
</feature>
<dbReference type="GO" id="GO:0004659">
    <property type="term" value="F:prenyltransferase activity"/>
    <property type="evidence" value="ECO:0007669"/>
    <property type="project" value="TreeGrafter"/>
</dbReference>
<dbReference type="InterPro" id="IPR017795">
    <property type="entry name" value="ABBA_NscD-like"/>
</dbReference>
<keyword evidence="6" id="KW-1185">Reference proteome</keyword>
<dbReference type="STRING" id="454130.A0A0U5GQ54"/>
<dbReference type="PIRSF" id="PIRSF000509">
    <property type="entry name" value="Trp_DMAT"/>
    <property type="match status" value="1"/>
</dbReference>
<dbReference type="Proteomes" id="UP000054771">
    <property type="component" value="Unassembled WGS sequence"/>
</dbReference>
<feature type="binding site" evidence="4">
    <location>
        <position position="107"/>
    </location>
    <ligand>
        <name>dimethylallyl diphosphate</name>
        <dbReference type="ChEBI" id="CHEBI:57623"/>
    </ligand>
</feature>
<evidence type="ECO:0000256" key="2">
    <source>
        <dbReference type="ARBA" id="ARBA00010209"/>
    </source>
</evidence>
<dbReference type="Pfam" id="PF11991">
    <property type="entry name" value="Trp_DMAT"/>
    <property type="match status" value="1"/>
</dbReference>
<feature type="binding site" evidence="4">
    <location>
        <position position="193"/>
    </location>
    <ligand>
        <name>dimethylallyl diphosphate</name>
        <dbReference type="ChEBI" id="CHEBI:57623"/>
    </ligand>
</feature>
<evidence type="ECO:0000256" key="3">
    <source>
        <dbReference type="ARBA" id="ARBA00022679"/>
    </source>
</evidence>
<evidence type="ECO:0000256" key="1">
    <source>
        <dbReference type="ARBA" id="ARBA00005179"/>
    </source>
</evidence>
<evidence type="ECO:0000313" key="5">
    <source>
        <dbReference type="EMBL" id="CEN60517.1"/>
    </source>
</evidence>
<name>A0A0U5GQ54_ASPCI</name>
<dbReference type="InterPro" id="IPR012148">
    <property type="entry name" value="ABBA_DMATS-like"/>
</dbReference>